<evidence type="ECO:0000313" key="2">
    <source>
        <dbReference type="EMBL" id="MFG3819100.1"/>
    </source>
</evidence>
<proteinExistence type="predicted"/>
<dbReference type="RefSeq" id="WP_393014799.1">
    <property type="nucleotide sequence ID" value="NZ_JAZAQF010000086.1"/>
</dbReference>
<evidence type="ECO:0000313" key="3">
    <source>
        <dbReference type="Proteomes" id="UP001604335"/>
    </source>
</evidence>
<accession>A0ABW7CDA7</accession>
<gene>
    <name evidence="2" type="ORF">VPK24_15765</name>
</gene>
<sequence length="392" mass="45972">MPPRNFCDIDSKYYLFGKSDTPEEKVRQWIIFELLAVYNVPVQAISIESPVKVGTRQHRADILLLKDYRPWAVIECKRQEDSDISNGVEQAVSYASCLQAEFAAFTNGKDWIVKRCYHGKWISVPDLPIYSSKQYSSIKLDRLLKAYGSIVLLTHWIHTPSWSNNINRRELLLDSLGNFSLIMLRPYQNSRIYFLFEIFEKIVDFFGEFEFKQSFNSAYFSELSQSHCNYNLFFEIFNSLIIYFREIDRDFFIEKNFLLEIPQFNEFPFLSMDDLIDFYKSSPNQLGKAFYLFFSYIDHINRNYRNLSDTESLVIQVIHHLNNHFMDELASGSKISISTSNVSLTSSLIELTRSVFENELLIKCPDLLNFEEAIGFCFDSKQLAYLVSKHDL</sequence>
<name>A0ABW7CDA7_9CYAN</name>
<comment type="caution">
    <text evidence="2">The sequence shown here is derived from an EMBL/GenBank/DDBJ whole genome shotgun (WGS) entry which is preliminary data.</text>
</comment>
<dbReference type="InterPro" id="IPR029464">
    <property type="entry name" value="HSDR_N"/>
</dbReference>
<evidence type="ECO:0000259" key="1">
    <source>
        <dbReference type="Pfam" id="PF13588"/>
    </source>
</evidence>
<dbReference type="Proteomes" id="UP001604335">
    <property type="component" value="Unassembled WGS sequence"/>
</dbReference>
<reference evidence="3" key="1">
    <citation type="journal article" date="2024" name="Algal Res.">
        <title>Biochemical, toxicological and genomic investigation of a high-biomass producing Limnothrix strain isolated from Italian shallow drinking water reservoir.</title>
        <authorList>
            <person name="Simonazzi M."/>
            <person name="Shishido T.K."/>
            <person name="Delbaje E."/>
            <person name="Wahlsten M."/>
            <person name="Fewer D.P."/>
            <person name="Sivonen K."/>
            <person name="Pezzolesi L."/>
            <person name="Pistocchi R."/>
        </authorList>
    </citation>
    <scope>NUCLEOTIDE SEQUENCE [LARGE SCALE GENOMIC DNA]</scope>
    <source>
        <strain evidence="3">LRLZ20PSL1</strain>
    </source>
</reference>
<feature type="domain" description="Type I restriction enzyme R protein N-terminal" evidence="1">
    <location>
        <begin position="22"/>
        <end position="115"/>
    </location>
</feature>
<keyword evidence="3" id="KW-1185">Reference proteome</keyword>
<organism evidence="2 3">
    <name type="scientific">Limnothrix redekei LRLZ20PSL1</name>
    <dbReference type="NCBI Taxonomy" id="3112953"/>
    <lineage>
        <taxon>Bacteria</taxon>
        <taxon>Bacillati</taxon>
        <taxon>Cyanobacteriota</taxon>
        <taxon>Cyanophyceae</taxon>
        <taxon>Pseudanabaenales</taxon>
        <taxon>Pseudanabaenaceae</taxon>
        <taxon>Limnothrix</taxon>
    </lineage>
</organism>
<protein>
    <submittedName>
        <fullName evidence="2">Type I restriction enzyme HsdR N-terminal domain-containing protein</fullName>
    </submittedName>
</protein>
<dbReference type="EMBL" id="JAZAQF010000086">
    <property type="protein sequence ID" value="MFG3819100.1"/>
    <property type="molecule type" value="Genomic_DNA"/>
</dbReference>
<dbReference type="Gene3D" id="3.90.1570.30">
    <property type="match status" value="1"/>
</dbReference>
<dbReference type="Pfam" id="PF13588">
    <property type="entry name" value="HSDR_N_2"/>
    <property type="match status" value="1"/>
</dbReference>